<evidence type="ECO:0000256" key="1">
    <source>
        <dbReference type="ARBA" id="ARBA00023015"/>
    </source>
</evidence>
<dbReference type="EMBL" id="JAUJEA010000001">
    <property type="protein sequence ID" value="MDN5200226.1"/>
    <property type="molecule type" value="Genomic_DNA"/>
</dbReference>
<dbReference type="SUPFAM" id="SSF51215">
    <property type="entry name" value="Regulatory protein AraC"/>
    <property type="match status" value="1"/>
</dbReference>
<dbReference type="InterPro" id="IPR003313">
    <property type="entry name" value="AraC-bd"/>
</dbReference>
<dbReference type="Gene3D" id="1.10.10.60">
    <property type="entry name" value="Homeodomain-like"/>
    <property type="match status" value="1"/>
</dbReference>
<keyword evidence="3" id="KW-0804">Transcription</keyword>
<keyword evidence="6" id="KW-1185">Reference proteome</keyword>
<reference evidence="5" key="1">
    <citation type="submission" date="2023-06" db="EMBL/GenBank/DDBJ databases">
        <title>Genomic of Parafulvivirga corallium.</title>
        <authorList>
            <person name="Wang G."/>
        </authorList>
    </citation>
    <scope>NUCLEOTIDE SEQUENCE</scope>
    <source>
        <strain evidence="5">BMA10</strain>
    </source>
</reference>
<keyword evidence="2" id="KW-0238">DNA-binding</keyword>
<dbReference type="PANTHER" id="PTHR43280">
    <property type="entry name" value="ARAC-FAMILY TRANSCRIPTIONAL REGULATOR"/>
    <property type="match status" value="1"/>
</dbReference>
<dbReference type="Pfam" id="PF12833">
    <property type="entry name" value="HTH_18"/>
    <property type="match status" value="1"/>
</dbReference>
<accession>A0ABT8KHM7</accession>
<comment type="caution">
    <text evidence="5">The sequence shown here is derived from an EMBL/GenBank/DDBJ whole genome shotgun (WGS) entry which is preliminary data.</text>
</comment>
<organism evidence="5 6">
    <name type="scientific">Splendidivirga corallicola</name>
    <dbReference type="NCBI Taxonomy" id="3051826"/>
    <lineage>
        <taxon>Bacteria</taxon>
        <taxon>Pseudomonadati</taxon>
        <taxon>Bacteroidota</taxon>
        <taxon>Cytophagia</taxon>
        <taxon>Cytophagales</taxon>
        <taxon>Splendidivirgaceae</taxon>
        <taxon>Splendidivirga</taxon>
    </lineage>
</organism>
<evidence type="ECO:0000313" key="5">
    <source>
        <dbReference type="EMBL" id="MDN5200226.1"/>
    </source>
</evidence>
<dbReference type="Proteomes" id="UP001172082">
    <property type="component" value="Unassembled WGS sequence"/>
</dbReference>
<feature type="domain" description="HTH araC/xylS-type" evidence="4">
    <location>
        <begin position="180"/>
        <end position="278"/>
    </location>
</feature>
<evidence type="ECO:0000256" key="2">
    <source>
        <dbReference type="ARBA" id="ARBA00023125"/>
    </source>
</evidence>
<dbReference type="InterPro" id="IPR018060">
    <property type="entry name" value="HTH_AraC"/>
</dbReference>
<dbReference type="SMART" id="SM00342">
    <property type="entry name" value="HTH_ARAC"/>
    <property type="match status" value="1"/>
</dbReference>
<dbReference type="InterPro" id="IPR009057">
    <property type="entry name" value="Homeodomain-like_sf"/>
</dbReference>
<dbReference type="RefSeq" id="WP_346750252.1">
    <property type="nucleotide sequence ID" value="NZ_JAUJEA010000001.1"/>
</dbReference>
<keyword evidence="1" id="KW-0805">Transcription regulation</keyword>
<dbReference type="InterPro" id="IPR037923">
    <property type="entry name" value="HTH-like"/>
</dbReference>
<sequence length="279" mass="32653">MMDIKKNVDLTIHYNAFPEAGNTNGLFRSNFDNTYAIVWLKEGRGRYSIDFKEYEFKPNTIILISKDQNTTFEFFDENSQYVVITFSQDLVSASDDDIRQLLSFCIREHFEGKQILSLNAYDTEYLEMIMNQLFKIYSTWNDQFKHPSIFHLLQLFLVYCNKLKTQQEQATSGDYIGVVADFTSLLEQNFKKTHKVSDYTDNLNLTYNSLSRYTTNYCSKTPKEIIVERVILEAKRLLSGTKLPIKKIAYQLGFDEPTNLVKYFKKNTGTTPTEFRTKN</sequence>
<dbReference type="Pfam" id="PF02311">
    <property type="entry name" value="AraC_binding"/>
    <property type="match status" value="1"/>
</dbReference>
<evidence type="ECO:0000313" key="6">
    <source>
        <dbReference type="Proteomes" id="UP001172082"/>
    </source>
</evidence>
<dbReference type="PANTHER" id="PTHR43280:SF32">
    <property type="entry name" value="TRANSCRIPTIONAL REGULATORY PROTEIN"/>
    <property type="match status" value="1"/>
</dbReference>
<dbReference type="PROSITE" id="PS01124">
    <property type="entry name" value="HTH_ARAC_FAMILY_2"/>
    <property type="match status" value="1"/>
</dbReference>
<evidence type="ECO:0000259" key="4">
    <source>
        <dbReference type="PROSITE" id="PS01124"/>
    </source>
</evidence>
<evidence type="ECO:0000256" key="3">
    <source>
        <dbReference type="ARBA" id="ARBA00023163"/>
    </source>
</evidence>
<name>A0ABT8KHM7_9BACT</name>
<proteinExistence type="predicted"/>
<dbReference type="SUPFAM" id="SSF46689">
    <property type="entry name" value="Homeodomain-like"/>
    <property type="match status" value="1"/>
</dbReference>
<gene>
    <name evidence="5" type="ORF">QQ008_02610</name>
</gene>
<protein>
    <submittedName>
        <fullName evidence="5">Helix-turn-helix transcriptional regulator</fullName>
    </submittedName>
</protein>